<evidence type="ECO:0000313" key="3">
    <source>
        <dbReference type="Proteomes" id="UP000250235"/>
    </source>
</evidence>
<gene>
    <name evidence="2" type="ORF">F511_19611</name>
</gene>
<sequence>MPDQIKPIIGALPHGTSRNQGEGGPSNPPVRPIAQAPHRGQKVVLSLEFKIASMDSRALSLDSKIDGIMDAQTFMKLDFGLYKRAFYEKMDTMAANITSSQTALETSLIHQFTEHQCRLLVT</sequence>
<protein>
    <submittedName>
        <fullName evidence="2">Uncharacterized protein</fullName>
    </submittedName>
</protein>
<dbReference type="EMBL" id="KQ995683">
    <property type="protein sequence ID" value="KZV46286.1"/>
    <property type="molecule type" value="Genomic_DNA"/>
</dbReference>
<dbReference type="AlphaFoldDB" id="A0A2Z7CNB8"/>
<dbReference type="Proteomes" id="UP000250235">
    <property type="component" value="Unassembled WGS sequence"/>
</dbReference>
<feature type="region of interest" description="Disordered" evidence="1">
    <location>
        <begin position="1"/>
        <end position="38"/>
    </location>
</feature>
<proteinExistence type="predicted"/>
<name>A0A2Z7CNB8_9LAMI</name>
<accession>A0A2Z7CNB8</accession>
<evidence type="ECO:0000256" key="1">
    <source>
        <dbReference type="SAM" id="MobiDB-lite"/>
    </source>
</evidence>
<keyword evidence="3" id="KW-1185">Reference proteome</keyword>
<organism evidence="2 3">
    <name type="scientific">Dorcoceras hygrometricum</name>
    <dbReference type="NCBI Taxonomy" id="472368"/>
    <lineage>
        <taxon>Eukaryota</taxon>
        <taxon>Viridiplantae</taxon>
        <taxon>Streptophyta</taxon>
        <taxon>Embryophyta</taxon>
        <taxon>Tracheophyta</taxon>
        <taxon>Spermatophyta</taxon>
        <taxon>Magnoliopsida</taxon>
        <taxon>eudicotyledons</taxon>
        <taxon>Gunneridae</taxon>
        <taxon>Pentapetalae</taxon>
        <taxon>asterids</taxon>
        <taxon>lamiids</taxon>
        <taxon>Lamiales</taxon>
        <taxon>Gesneriaceae</taxon>
        <taxon>Didymocarpoideae</taxon>
        <taxon>Trichosporeae</taxon>
        <taxon>Loxocarpinae</taxon>
        <taxon>Dorcoceras</taxon>
    </lineage>
</organism>
<reference evidence="2 3" key="1">
    <citation type="journal article" date="2015" name="Proc. Natl. Acad. Sci. U.S.A.">
        <title>The resurrection genome of Boea hygrometrica: A blueprint for survival of dehydration.</title>
        <authorList>
            <person name="Xiao L."/>
            <person name="Yang G."/>
            <person name="Zhang L."/>
            <person name="Yang X."/>
            <person name="Zhao S."/>
            <person name="Ji Z."/>
            <person name="Zhou Q."/>
            <person name="Hu M."/>
            <person name="Wang Y."/>
            <person name="Chen M."/>
            <person name="Xu Y."/>
            <person name="Jin H."/>
            <person name="Xiao X."/>
            <person name="Hu G."/>
            <person name="Bao F."/>
            <person name="Hu Y."/>
            <person name="Wan P."/>
            <person name="Li L."/>
            <person name="Deng X."/>
            <person name="Kuang T."/>
            <person name="Xiang C."/>
            <person name="Zhu J.K."/>
            <person name="Oliver M.J."/>
            <person name="He Y."/>
        </authorList>
    </citation>
    <scope>NUCLEOTIDE SEQUENCE [LARGE SCALE GENOMIC DNA]</scope>
    <source>
        <strain evidence="3">cv. XS01</strain>
    </source>
</reference>
<evidence type="ECO:0000313" key="2">
    <source>
        <dbReference type="EMBL" id="KZV46286.1"/>
    </source>
</evidence>
<dbReference type="OrthoDB" id="342281at2759"/>